<comment type="subcellular location">
    <subcellularLocation>
        <location evidence="2">Cell membrane</location>
        <topology evidence="2">Multi-pass membrane protein</topology>
    </subcellularLocation>
</comment>
<evidence type="ECO:0000256" key="5">
    <source>
        <dbReference type="ARBA" id="ARBA00010185"/>
    </source>
</evidence>
<dbReference type="PANTHER" id="PTHR46382:SF1">
    <property type="entry name" value="PHOSPHATIDATE CYTIDYLYLTRANSFERASE"/>
    <property type="match status" value="1"/>
</dbReference>
<comment type="pathway">
    <text evidence="4">Lipid metabolism.</text>
</comment>
<evidence type="ECO:0000256" key="11">
    <source>
        <dbReference type="ARBA" id="ARBA00022692"/>
    </source>
</evidence>
<dbReference type="PANTHER" id="PTHR46382">
    <property type="entry name" value="PHOSPHATIDATE CYTIDYLYLTRANSFERASE"/>
    <property type="match status" value="1"/>
</dbReference>
<evidence type="ECO:0000256" key="4">
    <source>
        <dbReference type="ARBA" id="ARBA00005189"/>
    </source>
</evidence>
<evidence type="ECO:0000256" key="8">
    <source>
        <dbReference type="ARBA" id="ARBA00022475"/>
    </source>
</evidence>
<evidence type="ECO:0000256" key="12">
    <source>
        <dbReference type="ARBA" id="ARBA00022695"/>
    </source>
</evidence>
<evidence type="ECO:0000256" key="6">
    <source>
        <dbReference type="ARBA" id="ARBA00012487"/>
    </source>
</evidence>
<keyword evidence="13 19" id="KW-1133">Transmembrane helix</keyword>
<keyword evidence="14" id="KW-0443">Lipid metabolism</keyword>
<evidence type="ECO:0000256" key="10">
    <source>
        <dbReference type="ARBA" id="ARBA00022679"/>
    </source>
</evidence>
<keyword evidence="12 18" id="KW-0548">Nucleotidyltransferase</keyword>
<evidence type="ECO:0000313" key="21">
    <source>
        <dbReference type="Proteomes" id="UP000240400"/>
    </source>
</evidence>
<dbReference type="GO" id="GO:0004605">
    <property type="term" value="F:phosphatidate cytidylyltransferase activity"/>
    <property type="evidence" value="ECO:0007669"/>
    <property type="project" value="UniProtKB-EC"/>
</dbReference>
<comment type="caution">
    <text evidence="20">The sequence shown here is derived from an EMBL/GenBank/DDBJ whole genome shotgun (WGS) entry which is preliminary data.</text>
</comment>
<keyword evidence="10 18" id="KW-0808">Transferase</keyword>
<evidence type="ECO:0000256" key="2">
    <source>
        <dbReference type="ARBA" id="ARBA00004651"/>
    </source>
</evidence>
<evidence type="ECO:0000256" key="18">
    <source>
        <dbReference type="RuleBase" id="RU003938"/>
    </source>
</evidence>
<keyword evidence="17" id="KW-1208">Phospholipid metabolism</keyword>
<keyword evidence="15 19" id="KW-0472">Membrane</keyword>
<comment type="catalytic activity">
    <reaction evidence="1 18">
        <text>a 1,2-diacyl-sn-glycero-3-phosphate + CTP + H(+) = a CDP-1,2-diacyl-sn-glycerol + diphosphate</text>
        <dbReference type="Rhea" id="RHEA:16229"/>
        <dbReference type="ChEBI" id="CHEBI:15378"/>
        <dbReference type="ChEBI" id="CHEBI:33019"/>
        <dbReference type="ChEBI" id="CHEBI:37563"/>
        <dbReference type="ChEBI" id="CHEBI:58332"/>
        <dbReference type="ChEBI" id="CHEBI:58608"/>
        <dbReference type="EC" id="2.7.7.41"/>
    </reaction>
</comment>
<evidence type="ECO:0000256" key="14">
    <source>
        <dbReference type="ARBA" id="ARBA00023098"/>
    </source>
</evidence>
<gene>
    <name evidence="20" type="ORF">BUZ61_03445</name>
</gene>
<protein>
    <recommendedName>
        <fullName evidence="7 18">Phosphatidate cytidylyltransferase</fullName>
        <ecNumber evidence="6 18">2.7.7.41</ecNumber>
    </recommendedName>
</protein>
<comment type="similarity">
    <text evidence="5 18">Belongs to the CDS family.</text>
</comment>
<evidence type="ECO:0000256" key="17">
    <source>
        <dbReference type="ARBA" id="ARBA00023264"/>
    </source>
</evidence>
<sequence length="268" mass="30004">MKVRTLTAIIALIVFLPVLLKGGLILMLFSYLLAFIGLKELLNMNMIKFLSIPGIISALGILIIMLPHEAGAWVNDFQLKSLIAMSFILLSYTVLSKNRFSFMDAAFCLMSIAYVGIGFMYLYETRSEGLHYILLAFLIVWSTDTGAYIFGRLMGKHKLWPVISPNKTIEGFIGGIICSLIVPLIMMIFVDFGITVWLLLLCTVVLSMFGQLGDLVESGFKRHFGVKDSGRILPGHGGILDRFDSFMFVLPLLNIFLIYVILQAMMCF</sequence>
<evidence type="ECO:0000256" key="7">
    <source>
        <dbReference type="ARBA" id="ARBA00019373"/>
    </source>
</evidence>
<evidence type="ECO:0000256" key="15">
    <source>
        <dbReference type="ARBA" id="ARBA00023136"/>
    </source>
</evidence>
<evidence type="ECO:0000256" key="9">
    <source>
        <dbReference type="ARBA" id="ARBA00022516"/>
    </source>
</evidence>
<dbReference type="OrthoDB" id="9799199at2"/>
<dbReference type="EMBL" id="PZHR01000010">
    <property type="protein sequence ID" value="PTK60105.1"/>
    <property type="molecule type" value="Genomic_DNA"/>
</dbReference>
<reference evidence="20 21" key="1">
    <citation type="journal article" date="2016" name="Front. Microbiol.">
        <title>Comprehensive Phylogenetic Analysis of Bovine Non-aureus Staphylococci Species Based on Whole-Genome Sequencing.</title>
        <authorList>
            <person name="Naushad S."/>
            <person name="Barkema H.W."/>
            <person name="Luby C."/>
            <person name="Condas L.A."/>
            <person name="Nobrega D.B."/>
            <person name="Carson D.A."/>
            <person name="De Buck J."/>
        </authorList>
    </citation>
    <scope>NUCLEOTIDE SEQUENCE [LARGE SCALE GENOMIC DNA]</scope>
    <source>
        <strain evidence="20 21">SNUC 4337</strain>
    </source>
</reference>
<feature type="transmembrane region" description="Helical" evidence="19">
    <location>
        <begin position="6"/>
        <end position="34"/>
    </location>
</feature>
<keyword evidence="16" id="KW-0594">Phospholipid biosynthesis</keyword>
<dbReference type="Pfam" id="PF01148">
    <property type="entry name" value="CTP_transf_1"/>
    <property type="match status" value="1"/>
</dbReference>
<evidence type="ECO:0000256" key="19">
    <source>
        <dbReference type="SAM" id="Phobius"/>
    </source>
</evidence>
<comment type="pathway">
    <text evidence="3 18">Phospholipid metabolism; CDP-diacylglycerol biosynthesis; CDP-diacylglycerol from sn-glycerol 3-phosphate: step 3/3.</text>
</comment>
<evidence type="ECO:0000256" key="1">
    <source>
        <dbReference type="ARBA" id="ARBA00001698"/>
    </source>
</evidence>
<feature type="transmembrane region" description="Helical" evidence="19">
    <location>
        <begin position="196"/>
        <end position="216"/>
    </location>
</feature>
<evidence type="ECO:0000256" key="3">
    <source>
        <dbReference type="ARBA" id="ARBA00005119"/>
    </source>
</evidence>
<dbReference type="GO" id="GO:0016024">
    <property type="term" value="P:CDP-diacylglycerol biosynthetic process"/>
    <property type="evidence" value="ECO:0007669"/>
    <property type="project" value="UniProtKB-UniPathway"/>
</dbReference>
<dbReference type="EC" id="2.7.7.41" evidence="6 18"/>
<keyword evidence="9" id="KW-0444">Lipid biosynthesis</keyword>
<evidence type="ECO:0000313" key="20">
    <source>
        <dbReference type="EMBL" id="PTK60105.1"/>
    </source>
</evidence>
<dbReference type="PROSITE" id="PS01315">
    <property type="entry name" value="CDS"/>
    <property type="match status" value="1"/>
</dbReference>
<dbReference type="Proteomes" id="UP000240400">
    <property type="component" value="Unassembled WGS sequence"/>
</dbReference>
<feature type="transmembrane region" description="Helical" evidence="19">
    <location>
        <begin position="46"/>
        <end position="65"/>
    </location>
</feature>
<dbReference type="GO" id="GO:0005886">
    <property type="term" value="C:plasma membrane"/>
    <property type="evidence" value="ECO:0007669"/>
    <property type="project" value="UniProtKB-SubCell"/>
</dbReference>
<organism evidence="20 21">
    <name type="scientific">Staphylococcus nepalensis</name>
    <dbReference type="NCBI Taxonomy" id="214473"/>
    <lineage>
        <taxon>Bacteria</taxon>
        <taxon>Bacillati</taxon>
        <taxon>Bacillota</taxon>
        <taxon>Bacilli</taxon>
        <taxon>Bacillales</taxon>
        <taxon>Staphylococcaceae</taxon>
        <taxon>Staphylococcus</taxon>
    </lineage>
</organism>
<proteinExistence type="inferred from homology"/>
<keyword evidence="11 18" id="KW-0812">Transmembrane</keyword>
<keyword evidence="8" id="KW-1003">Cell membrane</keyword>
<feature type="transmembrane region" description="Helical" evidence="19">
    <location>
        <begin position="129"/>
        <end position="150"/>
    </location>
</feature>
<dbReference type="UniPathway" id="UPA00557">
    <property type="reaction ID" value="UER00614"/>
</dbReference>
<evidence type="ECO:0000256" key="16">
    <source>
        <dbReference type="ARBA" id="ARBA00023209"/>
    </source>
</evidence>
<feature type="transmembrane region" description="Helical" evidence="19">
    <location>
        <begin position="246"/>
        <end position="266"/>
    </location>
</feature>
<name>A0A2T4SCU5_9STAP</name>
<dbReference type="InterPro" id="IPR000374">
    <property type="entry name" value="PC_trans"/>
</dbReference>
<accession>A0A2T4SCU5</accession>
<feature type="transmembrane region" description="Helical" evidence="19">
    <location>
        <begin position="77"/>
        <end position="95"/>
    </location>
</feature>
<dbReference type="RefSeq" id="WP_107644041.1">
    <property type="nucleotide sequence ID" value="NZ_PZHR01000010.1"/>
</dbReference>
<feature type="transmembrane region" description="Helical" evidence="19">
    <location>
        <begin position="102"/>
        <end position="123"/>
    </location>
</feature>
<feature type="transmembrane region" description="Helical" evidence="19">
    <location>
        <begin position="171"/>
        <end position="190"/>
    </location>
</feature>
<evidence type="ECO:0000256" key="13">
    <source>
        <dbReference type="ARBA" id="ARBA00022989"/>
    </source>
</evidence>
<dbReference type="AlphaFoldDB" id="A0A2T4SCU5"/>